<dbReference type="InterPro" id="IPR007110">
    <property type="entry name" value="Ig-like_dom"/>
</dbReference>
<feature type="non-terminal residue" evidence="4">
    <location>
        <position position="1"/>
    </location>
</feature>
<reference evidence="4 5" key="1">
    <citation type="submission" date="2020-03" db="EMBL/GenBank/DDBJ databases">
        <title>Dissostichus mawsoni Genome sequencing and assembly.</title>
        <authorList>
            <person name="Park H."/>
        </authorList>
    </citation>
    <scope>NUCLEOTIDE SEQUENCE [LARGE SCALE GENOMIC DNA]</scope>
    <source>
        <strain evidence="4">DM0001</strain>
        <tissue evidence="4">Muscle</tissue>
    </source>
</reference>
<feature type="transmembrane region" description="Helical" evidence="2">
    <location>
        <begin position="432"/>
        <end position="451"/>
    </location>
</feature>
<dbReference type="Proteomes" id="UP000518266">
    <property type="component" value="Unassembled WGS sequence"/>
</dbReference>
<evidence type="ECO:0000313" key="4">
    <source>
        <dbReference type="EMBL" id="KAF3850902.1"/>
    </source>
</evidence>
<accession>A0A7J5YMX3</accession>
<dbReference type="AlphaFoldDB" id="A0A7J5YMX3"/>
<keyword evidence="2" id="KW-1133">Transmembrane helix</keyword>
<dbReference type="InterPro" id="IPR036179">
    <property type="entry name" value="Ig-like_dom_sf"/>
</dbReference>
<dbReference type="PROSITE" id="PS50835">
    <property type="entry name" value="IG_LIKE"/>
    <property type="match status" value="1"/>
</dbReference>
<evidence type="ECO:0000313" key="5">
    <source>
        <dbReference type="Proteomes" id="UP000518266"/>
    </source>
</evidence>
<evidence type="ECO:0000256" key="1">
    <source>
        <dbReference type="SAM" id="MobiDB-lite"/>
    </source>
</evidence>
<feature type="region of interest" description="Disordered" evidence="1">
    <location>
        <begin position="125"/>
        <end position="144"/>
    </location>
</feature>
<dbReference type="Gene3D" id="2.60.40.10">
    <property type="entry name" value="Immunoglobulins"/>
    <property type="match status" value="1"/>
</dbReference>
<proteinExistence type="predicted"/>
<evidence type="ECO:0000256" key="2">
    <source>
        <dbReference type="SAM" id="Phobius"/>
    </source>
</evidence>
<keyword evidence="2" id="KW-0812">Transmembrane</keyword>
<feature type="domain" description="Ig-like" evidence="3">
    <location>
        <begin position="57"/>
        <end position="134"/>
    </location>
</feature>
<dbReference type="OrthoDB" id="8930604at2759"/>
<protein>
    <recommendedName>
        <fullName evidence="3">Ig-like domain-containing protein</fullName>
    </recommendedName>
</protein>
<comment type="caution">
    <text evidence="4">The sequence shown here is derived from an EMBL/GenBank/DDBJ whole genome shotgun (WGS) entry which is preliminary data.</text>
</comment>
<keyword evidence="2" id="KW-0472">Membrane</keyword>
<organism evidence="4 5">
    <name type="scientific">Dissostichus mawsoni</name>
    <name type="common">Antarctic cod</name>
    <dbReference type="NCBI Taxonomy" id="36200"/>
    <lineage>
        <taxon>Eukaryota</taxon>
        <taxon>Metazoa</taxon>
        <taxon>Chordata</taxon>
        <taxon>Craniata</taxon>
        <taxon>Vertebrata</taxon>
        <taxon>Euteleostomi</taxon>
        <taxon>Actinopterygii</taxon>
        <taxon>Neopterygii</taxon>
        <taxon>Teleostei</taxon>
        <taxon>Neoteleostei</taxon>
        <taxon>Acanthomorphata</taxon>
        <taxon>Eupercaria</taxon>
        <taxon>Perciformes</taxon>
        <taxon>Notothenioidei</taxon>
        <taxon>Nototheniidae</taxon>
        <taxon>Dissostichus</taxon>
    </lineage>
</organism>
<keyword evidence="5" id="KW-1185">Reference proteome</keyword>
<dbReference type="SUPFAM" id="SSF48726">
    <property type="entry name" value="Immunoglobulin"/>
    <property type="match status" value="1"/>
</dbReference>
<name>A0A7J5YMX3_DISMA</name>
<dbReference type="InterPro" id="IPR013783">
    <property type="entry name" value="Ig-like_fold"/>
</dbReference>
<sequence>MKGTLADEDGSKGTRGYQILQETVPLRVEEDLMRVVNSGGVKCDVLASLAPPVHLSGERLGWTLLVCMVSDFRRGHLVVSWRSPSEGQISSSPYSMAVNRKHRGNSAVAIITVATGDWPSYSCSASHRRHPKVPRRHHSSDHKDNTCYEREETEDVGLWTNTVVVLALRLILMKIIVFNTLMTIYAAELQVLGGVIGLSQLLRDPHCHGEVAAQLAHDHSHTDVAGVQLHMVPWAALRDPQRPHLPSGTFCTDRHVDGLSAAHRTIIKCSREVVCDSLVDPLVCAPLIRLEDDGRVEDVGPSLEQFLWLMRSEMPSMAAWKMRSPRQDLAVFWVQAEYERHDGVGRHHLGAAVLRVLEMKVQHVNKIVSTAADSDDQQQQWPEAAHQRRGDEALSPAATASGSPHPRPCRARRGEWTVFRKARRVVSRPSHFSFFFCLFCLTLLSFLSSSVRIKTQLLRG</sequence>
<feature type="compositionally biased region" description="Basic residues" evidence="1">
    <location>
        <begin position="126"/>
        <end position="140"/>
    </location>
</feature>
<dbReference type="EMBL" id="JAAKFY010000010">
    <property type="protein sequence ID" value="KAF3850902.1"/>
    <property type="molecule type" value="Genomic_DNA"/>
</dbReference>
<evidence type="ECO:0000259" key="3">
    <source>
        <dbReference type="PROSITE" id="PS50835"/>
    </source>
</evidence>
<feature type="region of interest" description="Disordered" evidence="1">
    <location>
        <begin position="372"/>
        <end position="409"/>
    </location>
</feature>
<gene>
    <name evidence="4" type="ORF">F7725_012674</name>
</gene>